<dbReference type="PROSITE" id="PS50949">
    <property type="entry name" value="HTH_GNTR"/>
    <property type="match status" value="1"/>
</dbReference>
<dbReference type="PANTHER" id="PTHR46577">
    <property type="entry name" value="HTH-TYPE TRANSCRIPTIONAL REGULATORY PROTEIN GABR"/>
    <property type="match status" value="1"/>
</dbReference>
<dbReference type="CDD" id="cd07377">
    <property type="entry name" value="WHTH_GntR"/>
    <property type="match status" value="1"/>
</dbReference>
<dbReference type="PANTHER" id="PTHR46577:SF1">
    <property type="entry name" value="HTH-TYPE TRANSCRIPTIONAL REGULATORY PROTEIN GABR"/>
    <property type="match status" value="1"/>
</dbReference>
<sequence length="510" mass="58234">MDLSLGPIWDQNNLYKKRQSSLTEYLFQLSETSTGTLQSRIQEMMVSAIVNRHVRPGMPLPSGRKLADQLKVSRNTVVLAYQNLVDEGFIETRQRSGYYVCEDVLSGYANTKPQDTETKGKSSLDWKQLFSIQPSKFVTARKEQDWQNFPYAFLYGQYDKEIFPISDWRECCRDAASISAIYDWASDHIDQDNSELIDQIHNKLLPRRGIFVEPDEILVTLGAQNAIFLAAQLLLNKDKTIGIENPGYVDARNTFLTQTDKVACLDVDEDGLVIDKKLDNCDCVYITPSHQYPTTVTMPQKRRTQLLQKAKDENFIIIEDDYEAELTYNKKPLAALKSQDSDGRVIYIGSISKTLAPGIRLGFMVAPKEFIEEARVLRRLMLKHPPSNNQFIIARFLQRGYHDSLIRKLSLTLYKRSNTMRAQIDENFPGEALESQHGGSALWIKGPKGLDSRKLAEELLNEGVLIEPGDVYFYPKKDKCEYFRLGFSSLPEEKIATGIEKIVEKIKQLT</sequence>
<reference evidence="7 8" key="1">
    <citation type="submission" date="2019-03" db="EMBL/GenBank/DDBJ databases">
        <title>Genomic Encyclopedia of Type Strains, Phase IV (KMG-IV): sequencing the most valuable type-strain genomes for metagenomic binning, comparative biology and taxonomic classification.</title>
        <authorList>
            <person name="Goeker M."/>
        </authorList>
    </citation>
    <scope>NUCLEOTIDE SEQUENCE [LARGE SCALE GENOMIC DNA]</scope>
    <source>
        <strain evidence="7 8">DSM 24830</strain>
    </source>
</reference>
<evidence type="ECO:0000313" key="7">
    <source>
        <dbReference type="EMBL" id="TCJ87168.1"/>
    </source>
</evidence>
<evidence type="ECO:0000256" key="5">
    <source>
        <dbReference type="ARBA" id="ARBA00023163"/>
    </source>
</evidence>
<comment type="similarity">
    <text evidence="1">In the C-terminal section; belongs to the class-I pyridoxal-phosphate-dependent aminotransferase family.</text>
</comment>
<evidence type="ECO:0000256" key="1">
    <source>
        <dbReference type="ARBA" id="ARBA00005384"/>
    </source>
</evidence>
<keyword evidence="5" id="KW-0804">Transcription</keyword>
<protein>
    <submittedName>
        <fullName evidence="7">GntR family transcriptional regulator/MocR family aminotransferase</fullName>
    </submittedName>
</protein>
<feature type="domain" description="HTH gntR-type" evidence="6">
    <location>
        <begin position="35"/>
        <end position="103"/>
    </location>
</feature>
<dbReference type="CDD" id="cd00609">
    <property type="entry name" value="AAT_like"/>
    <property type="match status" value="1"/>
</dbReference>
<dbReference type="GO" id="GO:0003700">
    <property type="term" value="F:DNA-binding transcription factor activity"/>
    <property type="evidence" value="ECO:0007669"/>
    <property type="project" value="InterPro"/>
</dbReference>
<dbReference type="OrthoDB" id="9808770at2"/>
<evidence type="ECO:0000313" key="8">
    <source>
        <dbReference type="Proteomes" id="UP000294887"/>
    </source>
</evidence>
<dbReference type="InterPro" id="IPR051446">
    <property type="entry name" value="HTH_trans_reg/aminotransferase"/>
</dbReference>
<gene>
    <name evidence="7" type="ORF">EV695_1671</name>
</gene>
<dbReference type="InterPro" id="IPR036390">
    <property type="entry name" value="WH_DNA-bd_sf"/>
</dbReference>
<dbReference type="SUPFAM" id="SSF46785">
    <property type="entry name" value="Winged helix' DNA-binding domain"/>
    <property type="match status" value="1"/>
</dbReference>
<dbReference type="InterPro" id="IPR036388">
    <property type="entry name" value="WH-like_DNA-bd_sf"/>
</dbReference>
<proteinExistence type="inferred from homology"/>
<dbReference type="Pfam" id="PF00392">
    <property type="entry name" value="GntR"/>
    <property type="match status" value="1"/>
</dbReference>
<evidence type="ECO:0000256" key="3">
    <source>
        <dbReference type="ARBA" id="ARBA00023015"/>
    </source>
</evidence>
<name>A0A4R1F5T2_9GAMM</name>
<dbReference type="InterPro" id="IPR015421">
    <property type="entry name" value="PyrdxlP-dep_Trfase_major"/>
</dbReference>
<dbReference type="GO" id="GO:0003677">
    <property type="term" value="F:DNA binding"/>
    <property type="evidence" value="ECO:0007669"/>
    <property type="project" value="UniProtKB-KW"/>
</dbReference>
<dbReference type="AlphaFoldDB" id="A0A4R1F5T2"/>
<keyword evidence="8" id="KW-1185">Reference proteome</keyword>
<dbReference type="Gene3D" id="1.10.10.10">
    <property type="entry name" value="Winged helix-like DNA-binding domain superfamily/Winged helix DNA-binding domain"/>
    <property type="match status" value="1"/>
</dbReference>
<dbReference type="GO" id="GO:0030170">
    <property type="term" value="F:pyridoxal phosphate binding"/>
    <property type="evidence" value="ECO:0007669"/>
    <property type="project" value="InterPro"/>
</dbReference>
<evidence type="ECO:0000256" key="2">
    <source>
        <dbReference type="ARBA" id="ARBA00022898"/>
    </source>
</evidence>
<dbReference type="Pfam" id="PF00155">
    <property type="entry name" value="Aminotran_1_2"/>
    <property type="match status" value="1"/>
</dbReference>
<organism evidence="7 8">
    <name type="scientific">Cocleimonas flava</name>
    <dbReference type="NCBI Taxonomy" id="634765"/>
    <lineage>
        <taxon>Bacteria</taxon>
        <taxon>Pseudomonadati</taxon>
        <taxon>Pseudomonadota</taxon>
        <taxon>Gammaproteobacteria</taxon>
        <taxon>Thiotrichales</taxon>
        <taxon>Thiotrichaceae</taxon>
        <taxon>Cocleimonas</taxon>
    </lineage>
</organism>
<dbReference type="GO" id="GO:0008483">
    <property type="term" value="F:transaminase activity"/>
    <property type="evidence" value="ECO:0007669"/>
    <property type="project" value="UniProtKB-KW"/>
</dbReference>
<dbReference type="InterPro" id="IPR000524">
    <property type="entry name" value="Tscrpt_reg_HTH_GntR"/>
</dbReference>
<accession>A0A4R1F5T2</accession>
<evidence type="ECO:0000259" key="6">
    <source>
        <dbReference type="PROSITE" id="PS50949"/>
    </source>
</evidence>
<keyword evidence="2" id="KW-0663">Pyridoxal phosphate</keyword>
<keyword evidence="7" id="KW-0808">Transferase</keyword>
<dbReference type="Proteomes" id="UP000294887">
    <property type="component" value="Unassembled WGS sequence"/>
</dbReference>
<dbReference type="InterPro" id="IPR004839">
    <property type="entry name" value="Aminotransferase_I/II_large"/>
</dbReference>
<dbReference type="SMART" id="SM00345">
    <property type="entry name" value="HTH_GNTR"/>
    <property type="match status" value="1"/>
</dbReference>
<keyword evidence="3" id="KW-0805">Transcription regulation</keyword>
<comment type="caution">
    <text evidence="7">The sequence shown here is derived from an EMBL/GenBank/DDBJ whole genome shotgun (WGS) entry which is preliminary data.</text>
</comment>
<keyword evidence="4" id="KW-0238">DNA-binding</keyword>
<dbReference type="PRINTS" id="PR00035">
    <property type="entry name" value="HTHGNTR"/>
</dbReference>
<evidence type="ECO:0000256" key="4">
    <source>
        <dbReference type="ARBA" id="ARBA00023125"/>
    </source>
</evidence>
<dbReference type="SUPFAM" id="SSF53383">
    <property type="entry name" value="PLP-dependent transferases"/>
    <property type="match status" value="1"/>
</dbReference>
<dbReference type="Gene3D" id="3.40.640.10">
    <property type="entry name" value="Type I PLP-dependent aspartate aminotransferase-like (Major domain)"/>
    <property type="match status" value="1"/>
</dbReference>
<dbReference type="EMBL" id="SMFQ01000003">
    <property type="protein sequence ID" value="TCJ87168.1"/>
    <property type="molecule type" value="Genomic_DNA"/>
</dbReference>
<dbReference type="InterPro" id="IPR015424">
    <property type="entry name" value="PyrdxlP-dep_Trfase"/>
</dbReference>
<keyword evidence="7" id="KW-0032">Aminotransferase</keyword>